<dbReference type="Pfam" id="PF00360">
    <property type="entry name" value="PHY"/>
    <property type="match status" value="1"/>
</dbReference>
<evidence type="ECO:0000313" key="9">
    <source>
        <dbReference type="Proteomes" id="UP000268084"/>
    </source>
</evidence>
<proteinExistence type="predicted"/>
<evidence type="ECO:0000313" key="8">
    <source>
        <dbReference type="EMBL" id="AZI56892.1"/>
    </source>
</evidence>
<reference evidence="8 9" key="2">
    <citation type="submission" date="2018-12" db="EMBL/GenBank/DDBJ databases">
        <title>Nakamurella antarcticus sp. nov., isolated from Antarctica South Shetland Islands soil.</title>
        <authorList>
            <person name="Peng F."/>
        </authorList>
    </citation>
    <scope>NUCLEOTIDE SEQUENCE [LARGE SCALE GENOMIC DNA]</scope>
    <source>
        <strain evidence="8 9">S14-144</strain>
    </source>
</reference>
<keyword evidence="3" id="KW-0157">Chromophore</keyword>
<dbReference type="Gene3D" id="3.30.450.270">
    <property type="match status" value="1"/>
</dbReference>
<evidence type="ECO:0000256" key="4">
    <source>
        <dbReference type="ARBA" id="ARBA00023170"/>
    </source>
</evidence>
<dbReference type="Gene3D" id="3.30.70.270">
    <property type="match status" value="1"/>
</dbReference>
<dbReference type="RefSeq" id="WP_124797577.1">
    <property type="nucleotide sequence ID" value="NZ_CP034170.1"/>
</dbReference>
<dbReference type="SUPFAM" id="SSF55785">
    <property type="entry name" value="PYP-like sensor domain (PAS domain)"/>
    <property type="match status" value="1"/>
</dbReference>
<dbReference type="InterPro" id="IPR029787">
    <property type="entry name" value="Nucleotide_cyclase"/>
</dbReference>
<dbReference type="InterPro" id="IPR029016">
    <property type="entry name" value="GAF-like_dom_sf"/>
</dbReference>
<dbReference type="Pfam" id="PF01590">
    <property type="entry name" value="GAF"/>
    <property type="match status" value="1"/>
</dbReference>
<dbReference type="Gene3D" id="3.30.450.20">
    <property type="entry name" value="PAS domain"/>
    <property type="match status" value="1"/>
</dbReference>
<accession>A0A3G8ZHP2</accession>
<keyword evidence="9" id="KW-1185">Reference proteome</keyword>
<dbReference type="PROSITE" id="PS50883">
    <property type="entry name" value="EAL"/>
    <property type="match status" value="1"/>
</dbReference>
<dbReference type="InterPro" id="IPR035919">
    <property type="entry name" value="EAL_sf"/>
</dbReference>
<dbReference type="InterPro" id="IPR003018">
    <property type="entry name" value="GAF"/>
</dbReference>
<gene>
    <name evidence="8" type="ORF">EH165_00620</name>
</gene>
<keyword evidence="2" id="KW-0716">Sensory transduction</keyword>
<dbReference type="InterPro" id="IPR043128">
    <property type="entry name" value="Rev_trsase/Diguanyl_cyclase"/>
</dbReference>
<feature type="domain" description="Phytochrome chromophore attachment site" evidence="5">
    <location>
        <begin position="162"/>
        <end position="324"/>
    </location>
</feature>
<dbReference type="OrthoDB" id="23692at2"/>
<evidence type="ECO:0000256" key="3">
    <source>
        <dbReference type="ARBA" id="ARBA00022991"/>
    </source>
</evidence>
<dbReference type="NCBIfam" id="TIGR00254">
    <property type="entry name" value="GGDEF"/>
    <property type="match status" value="1"/>
</dbReference>
<protein>
    <submittedName>
        <fullName evidence="8">EAL domain-containing protein</fullName>
    </submittedName>
</protein>
<keyword evidence="1" id="KW-0600">Photoreceptor protein</keyword>
<dbReference type="KEGG" id="nak:EH165_00620"/>
<dbReference type="Gene3D" id="3.20.20.450">
    <property type="entry name" value="EAL domain"/>
    <property type="match status" value="1"/>
</dbReference>
<dbReference type="SUPFAM" id="SSF141868">
    <property type="entry name" value="EAL domain-like"/>
    <property type="match status" value="1"/>
</dbReference>
<dbReference type="InterPro" id="IPR000160">
    <property type="entry name" value="GGDEF_dom"/>
</dbReference>
<evidence type="ECO:0000256" key="2">
    <source>
        <dbReference type="ARBA" id="ARBA00022606"/>
    </source>
</evidence>
<evidence type="ECO:0000256" key="1">
    <source>
        <dbReference type="ARBA" id="ARBA00022543"/>
    </source>
</evidence>
<dbReference type="PROSITE" id="PS50046">
    <property type="entry name" value="PHYTOCHROME_2"/>
    <property type="match status" value="1"/>
</dbReference>
<dbReference type="SMART" id="SM00052">
    <property type="entry name" value="EAL"/>
    <property type="match status" value="1"/>
</dbReference>
<dbReference type="InterPro" id="IPR035965">
    <property type="entry name" value="PAS-like_dom_sf"/>
</dbReference>
<dbReference type="PANTHER" id="PTHR44757">
    <property type="entry name" value="DIGUANYLATE CYCLASE DGCP"/>
    <property type="match status" value="1"/>
</dbReference>
<dbReference type="Gene3D" id="3.30.450.40">
    <property type="match status" value="1"/>
</dbReference>
<evidence type="ECO:0000259" key="5">
    <source>
        <dbReference type="PROSITE" id="PS50046"/>
    </source>
</evidence>
<dbReference type="SUPFAM" id="SSF55073">
    <property type="entry name" value="Nucleotide cyclase"/>
    <property type="match status" value="1"/>
</dbReference>
<dbReference type="PROSITE" id="PS50887">
    <property type="entry name" value="GGDEF"/>
    <property type="match status" value="1"/>
</dbReference>
<dbReference type="GO" id="GO:0006355">
    <property type="term" value="P:regulation of DNA-templated transcription"/>
    <property type="evidence" value="ECO:0007669"/>
    <property type="project" value="InterPro"/>
</dbReference>
<dbReference type="InterPro" id="IPR001633">
    <property type="entry name" value="EAL_dom"/>
</dbReference>
<dbReference type="PANTHER" id="PTHR44757:SF2">
    <property type="entry name" value="BIOFILM ARCHITECTURE MAINTENANCE PROTEIN MBAA"/>
    <property type="match status" value="1"/>
</dbReference>
<dbReference type="Pfam" id="PF00563">
    <property type="entry name" value="EAL"/>
    <property type="match status" value="1"/>
</dbReference>
<feature type="domain" description="EAL" evidence="6">
    <location>
        <begin position="708"/>
        <end position="962"/>
    </location>
</feature>
<dbReference type="SMART" id="SM00065">
    <property type="entry name" value="GAF"/>
    <property type="match status" value="1"/>
</dbReference>
<evidence type="ECO:0000259" key="7">
    <source>
        <dbReference type="PROSITE" id="PS50887"/>
    </source>
</evidence>
<dbReference type="InterPro" id="IPR001294">
    <property type="entry name" value="Phytochrome"/>
</dbReference>
<sequence length="967" mass="104843">MTVFLPREMEPGNDVVDFLALDESADLTTCDREPIHLPGAIQPHGVLLAVSEADFTVRQASANTMTHIGIEARTLIGEHLSRALGAEPVERLRAALAHPRADGSDPLVVHMPSGGAFEVTWHRVQRIVIVELEPADQAASVAMSTLFEDVRHALEALQSSHGVQQLCESAAREIKLLTGYDRVMVYRFHSDEHGEVVAEEREPGLEPFLGLHYPASDIPRQARKLYLLNHLRVIVDVDYQPVPLLGRAQDADAAPLDLSLAGLRSVSPFHLAYLRNMGVRATLTISLLRGTRLWGMIACHHHQPKRIGAQQRAAGRLLGKMFSLLAVAEESHERDREQMRLTQLQSRLVTHMSGSDSLADALIDGAVCPLDLTAADGLVARIDGRTVTLGAVPPAESVDVLLARLRSRDDDADYFVSDALHGEIPDLAPYPELAAGVLAVPLSAGYQDFVMWFRGELRHTTTWGGNPDKPMVGDPTAAPDQAGLARLGPRESFAAWTQEVRGRCGPWRKAEIATARTFGRAVPELLLASARDRLAHFALHDELTGLPNRALLTNRLEQALARPREQGEQVALLFVDLDHFKLVNDSLGHATGDSLLRQAAQRLGAATRGTDTVARIGGDEFVVLCESISGPLAEQLAERVVLAFRVPFSLAGTEALITASVGVAVADSDTTPAELLRDADTAMYRAKNAGRNAAAAFTPELRAINLRRVEIETRLRPALERGELELHFQPIHTIAGELCGFEALSRWPLAGRGLVPPSEFIPVAEATGLLSTLTDWALDTGLAALARWRALRPDLDLTLSVNIAPTRGTTTYLQQAIASALARHHIPAHALCLEITESALIVDDAPARHFFMALRDLGVRLSIDDFGTGYSSFAYLTQLPVDEVKIDQTFISALADRTASATVVASIVGLAHQLGLQALAEGVETAEQLAAVRRLGCDLVQGYLLGRPMPAQEVDRLIGREAFADAD</sequence>
<dbReference type="InterPro" id="IPR013515">
    <property type="entry name" value="Phytochrome_cen-reg"/>
</dbReference>
<keyword evidence="4" id="KW-0675">Receptor</keyword>
<dbReference type="Proteomes" id="UP000268084">
    <property type="component" value="Chromosome"/>
</dbReference>
<dbReference type="AlphaFoldDB" id="A0A3G8ZHP2"/>
<dbReference type="GO" id="GO:0009584">
    <property type="term" value="P:detection of visible light"/>
    <property type="evidence" value="ECO:0007669"/>
    <property type="project" value="InterPro"/>
</dbReference>
<reference evidence="8 9" key="1">
    <citation type="submission" date="2018-11" db="EMBL/GenBank/DDBJ databases">
        <authorList>
            <person name="Da X."/>
        </authorList>
    </citation>
    <scope>NUCLEOTIDE SEQUENCE [LARGE SCALE GENOMIC DNA]</scope>
    <source>
        <strain evidence="8 9">S14-144</strain>
    </source>
</reference>
<feature type="domain" description="GGDEF" evidence="7">
    <location>
        <begin position="568"/>
        <end position="699"/>
    </location>
</feature>
<dbReference type="SMART" id="SM00267">
    <property type="entry name" value="GGDEF"/>
    <property type="match status" value="1"/>
</dbReference>
<dbReference type="GO" id="GO:0009881">
    <property type="term" value="F:photoreceptor activity"/>
    <property type="evidence" value="ECO:0007669"/>
    <property type="project" value="UniProtKB-KW"/>
</dbReference>
<dbReference type="InterPro" id="IPR052155">
    <property type="entry name" value="Biofilm_reg_signaling"/>
</dbReference>
<dbReference type="FunFam" id="3.30.70.270:FF:000001">
    <property type="entry name" value="Diguanylate cyclase domain protein"/>
    <property type="match status" value="1"/>
</dbReference>
<dbReference type="InterPro" id="IPR013654">
    <property type="entry name" value="PAS_2"/>
</dbReference>
<dbReference type="Pfam" id="PF00990">
    <property type="entry name" value="GGDEF"/>
    <property type="match status" value="1"/>
</dbReference>
<dbReference type="InterPro" id="IPR016132">
    <property type="entry name" value="Phyto_chromo_attachment"/>
</dbReference>
<dbReference type="Pfam" id="PF08446">
    <property type="entry name" value="PAS_2"/>
    <property type="match status" value="1"/>
</dbReference>
<dbReference type="SUPFAM" id="SSF55781">
    <property type="entry name" value="GAF domain-like"/>
    <property type="match status" value="2"/>
</dbReference>
<dbReference type="InterPro" id="IPR043150">
    <property type="entry name" value="Phytochrome_PHY_sf"/>
</dbReference>
<dbReference type="PRINTS" id="PR01033">
    <property type="entry name" value="PHYTOCHROME"/>
</dbReference>
<evidence type="ECO:0000259" key="6">
    <source>
        <dbReference type="PROSITE" id="PS50883"/>
    </source>
</evidence>
<name>A0A3G8ZHP2_9ACTN</name>
<dbReference type="CDD" id="cd01948">
    <property type="entry name" value="EAL"/>
    <property type="match status" value="1"/>
</dbReference>
<dbReference type="EMBL" id="CP034170">
    <property type="protein sequence ID" value="AZI56892.1"/>
    <property type="molecule type" value="Genomic_DNA"/>
</dbReference>
<dbReference type="CDD" id="cd01949">
    <property type="entry name" value="GGDEF"/>
    <property type="match status" value="1"/>
</dbReference>
<organism evidence="8 9">
    <name type="scientific">Nakamurella antarctica</name>
    <dbReference type="NCBI Taxonomy" id="1902245"/>
    <lineage>
        <taxon>Bacteria</taxon>
        <taxon>Bacillati</taxon>
        <taxon>Actinomycetota</taxon>
        <taxon>Actinomycetes</taxon>
        <taxon>Nakamurellales</taxon>
        <taxon>Nakamurellaceae</taxon>
        <taxon>Nakamurella</taxon>
    </lineage>
</organism>